<reference evidence="2" key="2">
    <citation type="submission" date="2023-06" db="EMBL/GenBank/DDBJ databases">
        <authorList>
            <consortium name="Lawrence Berkeley National Laboratory"/>
            <person name="Haridas S."/>
            <person name="Hensen N."/>
            <person name="Bonometti L."/>
            <person name="Westerberg I."/>
            <person name="Brannstrom I.O."/>
            <person name="Guillou S."/>
            <person name="Cros-Aarteil S."/>
            <person name="Calhoun S."/>
            <person name="Kuo A."/>
            <person name="Mondo S."/>
            <person name="Pangilinan J."/>
            <person name="Riley R."/>
            <person name="Labutti K."/>
            <person name="Andreopoulos B."/>
            <person name="Lipzen A."/>
            <person name="Chen C."/>
            <person name="Yanf M."/>
            <person name="Daum C."/>
            <person name="Ng V."/>
            <person name="Clum A."/>
            <person name="Steindorff A."/>
            <person name="Ohm R."/>
            <person name="Martin F."/>
            <person name="Silar P."/>
            <person name="Natvig D."/>
            <person name="Lalanne C."/>
            <person name="Gautier V."/>
            <person name="Ament-Velasquez S.L."/>
            <person name="Kruys A."/>
            <person name="Hutchinson M.I."/>
            <person name="Powell A.J."/>
            <person name="Barry K."/>
            <person name="Miller A.N."/>
            <person name="Grigoriev I.V."/>
            <person name="Debuchy R."/>
            <person name="Gladieux P."/>
            <person name="Thoren M.H."/>
            <person name="Johannesson H."/>
        </authorList>
    </citation>
    <scope>NUCLEOTIDE SEQUENCE</scope>
    <source>
        <strain evidence="2">CBS 958.72</strain>
    </source>
</reference>
<evidence type="ECO:0000256" key="1">
    <source>
        <dbReference type="SAM" id="MobiDB-lite"/>
    </source>
</evidence>
<feature type="region of interest" description="Disordered" evidence="1">
    <location>
        <begin position="1"/>
        <end position="25"/>
    </location>
</feature>
<dbReference type="EMBL" id="JAULSN010000010">
    <property type="protein sequence ID" value="KAK3361841.1"/>
    <property type="molecule type" value="Genomic_DNA"/>
</dbReference>
<name>A0AAE0JVB6_9PEZI</name>
<protein>
    <submittedName>
        <fullName evidence="2">Uncharacterized protein</fullName>
    </submittedName>
</protein>
<organism evidence="2 3">
    <name type="scientific">Lasiosphaeria ovina</name>
    <dbReference type="NCBI Taxonomy" id="92902"/>
    <lineage>
        <taxon>Eukaryota</taxon>
        <taxon>Fungi</taxon>
        <taxon>Dikarya</taxon>
        <taxon>Ascomycota</taxon>
        <taxon>Pezizomycotina</taxon>
        <taxon>Sordariomycetes</taxon>
        <taxon>Sordariomycetidae</taxon>
        <taxon>Sordariales</taxon>
        <taxon>Lasiosphaeriaceae</taxon>
        <taxon>Lasiosphaeria</taxon>
    </lineage>
</organism>
<sequence>MTNQPGSSARPGREPYRGPTSFLHAEKGEMRRTNWEFWPKASKTDAEAEKAVEKDGVRAGDKSGAACAIIVLRHLLSLLDPEDRKEVMSAENLANSGVLSGALWFRPERSVAEVERRCSPGCSFEQLMEGKQMLDTIWADPRFALSLPLFRDSDINLSRLLEIYLGARADRGLLRWDGKEGSLSAWMGSRFAENYTPDSATLKTIPGRPWVVRMRLSNTSKLRLYQDLARFKVPRYQVAEEAVEGNPQYIKRGYDYYSCVAVVKLRDRDTASDTLRLYSEKGTRLAFKFTFPWSEEWLVEDGGEYMLYFARSST</sequence>
<proteinExistence type="predicted"/>
<comment type="caution">
    <text evidence="2">The sequence shown here is derived from an EMBL/GenBank/DDBJ whole genome shotgun (WGS) entry which is preliminary data.</text>
</comment>
<dbReference type="AlphaFoldDB" id="A0AAE0JVB6"/>
<accession>A0AAE0JVB6</accession>
<dbReference type="Proteomes" id="UP001287356">
    <property type="component" value="Unassembled WGS sequence"/>
</dbReference>
<keyword evidence="3" id="KW-1185">Reference proteome</keyword>
<evidence type="ECO:0000313" key="2">
    <source>
        <dbReference type="EMBL" id="KAK3361841.1"/>
    </source>
</evidence>
<evidence type="ECO:0000313" key="3">
    <source>
        <dbReference type="Proteomes" id="UP001287356"/>
    </source>
</evidence>
<gene>
    <name evidence="2" type="ORF">B0T24DRAFT_684075</name>
</gene>
<reference evidence="2" key="1">
    <citation type="journal article" date="2023" name="Mol. Phylogenet. Evol.">
        <title>Genome-scale phylogeny and comparative genomics of the fungal order Sordariales.</title>
        <authorList>
            <person name="Hensen N."/>
            <person name="Bonometti L."/>
            <person name="Westerberg I."/>
            <person name="Brannstrom I.O."/>
            <person name="Guillou S."/>
            <person name="Cros-Aarteil S."/>
            <person name="Calhoun S."/>
            <person name="Haridas S."/>
            <person name="Kuo A."/>
            <person name="Mondo S."/>
            <person name="Pangilinan J."/>
            <person name="Riley R."/>
            <person name="LaButti K."/>
            <person name="Andreopoulos B."/>
            <person name="Lipzen A."/>
            <person name="Chen C."/>
            <person name="Yan M."/>
            <person name="Daum C."/>
            <person name="Ng V."/>
            <person name="Clum A."/>
            <person name="Steindorff A."/>
            <person name="Ohm R.A."/>
            <person name="Martin F."/>
            <person name="Silar P."/>
            <person name="Natvig D.O."/>
            <person name="Lalanne C."/>
            <person name="Gautier V."/>
            <person name="Ament-Velasquez S.L."/>
            <person name="Kruys A."/>
            <person name="Hutchinson M.I."/>
            <person name="Powell A.J."/>
            <person name="Barry K."/>
            <person name="Miller A.N."/>
            <person name="Grigoriev I.V."/>
            <person name="Debuchy R."/>
            <person name="Gladieux P."/>
            <person name="Hiltunen Thoren M."/>
            <person name="Johannesson H."/>
        </authorList>
    </citation>
    <scope>NUCLEOTIDE SEQUENCE</scope>
    <source>
        <strain evidence="2">CBS 958.72</strain>
    </source>
</reference>